<organism evidence="2 3">
    <name type="scientific">Fusarium pseudoanthophilum</name>
    <dbReference type="NCBI Taxonomy" id="48495"/>
    <lineage>
        <taxon>Eukaryota</taxon>
        <taxon>Fungi</taxon>
        <taxon>Dikarya</taxon>
        <taxon>Ascomycota</taxon>
        <taxon>Pezizomycotina</taxon>
        <taxon>Sordariomycetes</taxon>
        <taxon>Hypocreomycetidae</taxon>
        <taxon>Hypocreales</taxon>
        <taxon>Nectriaceae</taxon>
        <taxon>Fusarium</taxon>
        <taxon>Fusarium fujikuroi species complex</taxon>
    </lineage>
</organism>
<dbReference type="Proteomes" id="UP000544095">
    <property type="component" value="Unassembled WGS sequence"/>
</dbReference>
<accession>A0A8H5Q6T4</accession>
<feature type="compositionally biased region" description="Low complexity" evidence="1">
    <location>
        <begin position="254"/>
        <end position="265"/>
    </location>
</feature>
<proteinExistence type="predicted"/>
<feature type="region of interest" description="Disordered" evidence="1">
    <location>
        <begin position="325"/>
        <end position="350"/>
    </location>
</feature>
<keyword evidence="3" id="KW-1185">Reference proteome</keyword>
<reference evidence="2 3" key="1">
    <citation type="submission" date="2020-05" db="EMBL/GenBank/DDBJ databases">
        <title>Identification and distribution of gene clusters putatively required for synthesis of sphingolipid metabolism inhibitors in phylogenetically diverse species of the filamentous fungus Fusarium.</title>
        <authorList>
            <person name="Kim H.-S."/>
            <person name="Busman M."/>
            <person name="Brown D.W."/>
            <person name="Divon H."/>
            <person name="Uhlig S."/>
            <person name="Proctor R.H."/>
        </authorList>
    </citation>
    <scope>NUCLEOTIDE SEQUENCE [LARGE SCALE GENOMIC DNA]</scope>
    <source>
        <strain evidence="2 3">NRRL 25211</strain>
    </source>
</reference>
<feature type="region of interest" description="Disordered" evidence="1">
    <location>
        <begin position="65"/>
        <end position="89"/>
    </location>
</feature>
<comment type="caution">
    <text evidence="2">The sequence shown here is derived from an EMBL/GenBank/DDBJ whole genome shotgun (WGS) entry which is preliminary data.</text>
</comment>
<feature type="compositionally biased region" description="Basic and acidic residues" evidence="1">
    <location>
        <begin position="16"/>
        <end position="32"/>
    </location>
</feature>
<dbReference type="EMBL" id="JAAOAR010000024">
    <property type="protein sequence ID" value="KAF5608541.1"/>
    <property type="molecule type" value="Genomic_DNA"/>
</dbReference>
<evidence type="ECO:0000313" key="2">
    <source>
        <dbReference type="EMBL" id="KAF5608541.1"/>
    </source>
</evidence>
<evidence type="ECO:0000313" key="3">
    <source>
        <dbReference type="Proteomes" id="UP000544095"/>
    </source>
</evidence>
<feature type="region of interest" description="Disordered" evidence="1">
    <location>
        <begin position="133"/>
        <end position="171"/>
    </location>
</feature>
<feature type="region of interest" description="Disordered" evidence="1">
    <location>
        <begin position="1"/>
        <end position="32"/>
    </location>
</feature>
<feature type="region of interest" description="Disordered" evidence="1">
    <location>
        <begin position="211"/>
        <end position="276"/>
    </location>
</feature>
<name>A0A8H5Q6T4_9HYPO</name>
<gene>
    <name evidence="2" type="ORF">FPANT_465</name>
</gene>
<feature type="compositionally biased region" description="Acidic residues" evidence="1">
    <location>
        <begin position="80"/>
        <end position="89"/>
    </location>
</feature>
<protein>
    <submittedName>
        <fullName evidence="2">Uncharacterized protein</fullName>
    </submittedName>
</protein>
<dbReference type="AlphaFoldDB" id="A0A8H5Q6T4"/>
<sequence>MGPKASETTAMAAEKPFNHTEEMLSKESVEKPDITDEVTKTLGTEAVQVGVKIVNGRRFTFRDRDSNGKLLPPNKHWTDEEGNSEGHDEELWEKKLLLRDWIYGRMSPEEFDAHFPWYMGPPKEWYRINKEADGMQQEEKQDVSDVRSSDSREFNENNGKEDVSCKEDDSRYEDDSWYEKTSWNEEEAGCIVNDHTLSMLIDEYYACLNGDDGDLSPQPSKEPPKTEEGFVEDPTKADDKEKPRYAQHYGDGSGLPLRPGMGPPLTEEQQAESFKKWQAESERLWNMTDEEFYAQCPEYEAIKDHRFPEGEAEEMLEREDNENPIYASYYGDGSGLPLRPGMGPPPTKEEYLESWRKPQEQFESHWNLTDEEEKLLKKWRAEADKIFDMSDEEFNAEFPEREDNLEWLCTEEEGLRLMEECEEDHARRREKMIRKWKESGKARPEDQQ</sequence>
<feature type="compositionally biased region" description="Basic and acidic residues" evidence="1">
    <location>
        <begin position="222"/>
        <end position="244"/>
    </location>
</feature>
<evidence type="ECO:0000256" key="1">
    <source>
        <dbReference type="SAM" id="MobiDB-lite"/>
    </source>
</evidence>